<dbReference type="GO" id="GO:0009002">
    <property type="term" value="F:serine-type D-Ala-D-Ala carboxypeptidase activity"/>
    <property type="evidence" value="ECO:0007669"/>
    <property type="project" value="UniProtKB-EC"/>
</dbReference>
<protein>
    <submittedName>
        <fullName evidence="18">Membrane peptidoglycan carboxypeptidase</fullName>
    </submittedName>
</protein>
<feature type="domain" description="Penicillin-binding protein transpeptidase" evidence="16">
    <location>
        <begin position="369"/>
        <end position="641"/>
    </location>
</feature>
<dbReference type="Proteomes" id="UP000565572">
    <property type="component" value="Unassembled WGS sequence"/>
</dbReference>
<organism evidence="18 19">
    <name type="scientific">Microlunatus antarcticus</name>
    <dbReference type="NCBI Taxonomy" id="53388"/>
    <lineage>
        <taxon>Bacteria</taxon>
        <taxon>Bacillati</taxon>
        <taxon>Actinomycetota</taxon>
        <taxon>Actinomycetes</taxon>
        <taxon>Propionibacteriales</taxon>
        <taxon>Propionibacteriaceae</taxon>
        <taxon>Microlunatus</taxon>
    </lineage>
</organism>
<evidence type="ECO:0000256" key="10">
    <source>
        <dbReference type="ARBA" id="ARBA00023268"/>
    </source>
</evidence>
<dbReference type="PANTHER" id="PTHR32282:SF33">
    <property type="entry name" value="PEPTIDOGLYCAN GLYCOSYLTRANSFERASE"/>
    <property type="match status" value="1"/>
</dbReference>
<dbReference type="SUPFAM" id="SSF53955">
    <property type="entry name" value="Lysozyme-like"/>
    <property type="match status" value="1"/>
</dbReference>
<feature type="domain" description="Glycosyl transferase family 51" evidence="17">
    <location>
        <begin position="78"/>
        <end position="266"/>
    </location>
</feature>
<evidence type="ECO:0000256" key="1">
    <source>
        <dbReference type="ARBA" id="ARBA00007090"/>
    </source>
</evidence>
<feature type="region of interest" description="Disordered" evidence="14">
    <location>
        <begin position="689"/>
        <end position="724"/>
    </location>
</feature>
<keyword evidence="15" id="KW-0472">Membrane</keyword>
<dbReference type="AlphaFoldDB" id="A0A7W5JUW4"/>
<keyword evidence="15" id="KW-0812">Transmembrane</keyword>
<dbReference type="GO" id="GO:0008658">
    <property type="term" value="F:penicillin binding"/>
    <property type="evidence" value="ECO:0007669"/>
    <property type="project" value="InterPro"/>
</dbReference>
<evidence type="ECO:0000256" key="14">
    <source>
        <dbReference type="SAM" id="MobiDB-lite"/>
    </source>
</evidence>
<dbReference type="Pfam" id="PF00905">
    <property type="entry name" value="Transpeptidase"/>
    <property type="match status" value="1"/>
</dbReference>
<dbReference type="InterPro" id="IPR036950">
    <property type="entry name" value="PBP_transglycosylase"/>
</dbReference>
<evidence type="ECO:0000256" key="4">
    <source>
        <dbReference type="ARBA" id="ARBA00022670"/>
    </source>
</evidence>
<evidence type="ECO:0000256" key="13">
    <source>
        <dbReference type="ARBA" id="ARBA00049902"/>
    </source>
</evidence>
<dbReference type="RefSeq" id="WP_232530602.1">
    <property type="nucleotide sequence ID" value="NZ_JACHZG010000001.1"/>
</dbReference>
<evidence type="ECO:0000259" key="16">
    <source>
        <dbReference type="Pfam" id="PF00905"/>
    </source>
</evidence>
<dbReference type="FunFam" id="1.10.3810.10:FF:000001">
    <property type="entry name" value="Penicillin-binding protein 1A"/>
    <property type="match status" value="1"/>
</dbReference>
<evidence type="ECO:0000256" key="5">
    <source>
        <dbReference type="ARBA" id="ARBA00022676"/>
    </source>
</evidence>
<evidence type="ECO:0000313" key="19">
    <source>
        <dbReference type="Proteomes" id="UP000565572"/>
    </source>
</evidence>
<comment type="similarity">
    <text evidence="2">In the N-terminal section; belongs to the glycosyltransferase 51 family.</text>
</comment>
<dbReference type="InterPro" id="IPR012338">
    <property type="entry name" value="Beta-lactam/transpept-like"/>
</dbReference>
<evidence type="ECO:0000313" key="18">
    <source>
        <dbReference type="EMBL" id="MBB3326802.1"/>
    </source>
</evidence>
<keyword evidence="5" id="KW-0328">Glycosyltransferase</keyword>
<feature type="transmembrane region" description="Helical" evidence="15">
    <location>
        <begin position="21"/>
        <end position="46"/>
    </location>
</feature>
<comment type="similarity">
    <text evidence="1">In the C-terminal section; belongs to the transpeptidase family.</text>
</comment>
<dbReference type="Gene3D" id="1.10.3810.10">
    <property type="entry name" value="Biosynthetic peptidoglycan transglycosylase-like"/>
    <property type="match status" value="1"/>
</dbReference>
<evidence type="ECO:0000256" key="11">
    <source>
        <dbReference type="ARBA" id="ARBA00023316"/>
    </source>
</evidence>
<gene>
    <name evidence="18" type="ORF">FHX39_001746</name>
</gene>
<evidence type="ECO:0000256" key="6">
    <source>
        <dbReference type="ARBA" id="ARBA00022679"/>
    </source>
</evidence>
<evidence type="ECO:0000256" key="7">
    <source>
        <dbReference type="ARBA" id="ARBA00022801"/>
    </source>
</evidence>
<keyword evidence="11" id="KW-0961">Cell wall biogenesis/degradation</keyword>
<keyword evidence="3 18" id="KW-0121">Carboxypeptidase</keyword>
<feature type="compositionally biased region" description="Basic and acidic residues" evidence="14">
    <location>
        <begin position="702"/>
        <end position="712"/>
    </location>
</feature>
<dbReference type="GO" id="GO:0008955">
    <property type="term" value="F:peptidoglycan glycosyltransferase activity"/>
    <property type="evidence" value="ECO:0007669"/>
    <property type="project" value="UniProtKB-EC"/>
</dbReference>
<dbReference type="InterPro" id="IPR001460">
    <property type="entry name" value="PCN-bd_Tpept"/>
</dbReference>
<proteinExistence type="inferred from homology"/>
<keyword evidence="19" id="KW-1185">Reference proteome</keyword>
<evidence type="ECO:0000256" key="12">
    <source>
        <dbReference type="ARBA" id="ARBA00034000"/>
    </source>
</evidence>
<dbReference type="InterPro" id="IPR050396">
    <property type="entry name" value="Glycosyltr_51/Transpeptidase"/>
</dbReference>
<dbReference type="GO" id="GO:0071555">
    <property type="term" value="P:cell wall organization"/>
    <property type="evidence" value="ECO:0007669"/>
    <property type="project" value="UniProtKB-KW"/>
</dbReference>
<comment type="catalytic activity">
    <reaction evidence="13">
        <text>[GlcNAc-(1-&gt;4)-Mur2Ac(oyl-L-Ala-gamma-D-Glu-L-Lys-D-Ala-D-Ala)](n)-di-trans,octa-cis-undecaprenyl diphosphate + beta-D-GlcNAc-(1-&gt;4)-Mur2Ac(oyl-L-Ala-gamma-D-Glu-L-Lys-D-Ala-D-Ala)-di-trans,octa-cis-undecaprenyl diphosphate = [GlcNAc-(1-&gt;4)-Mur2Ac(oyl-L-Ala-gamma-D-Glu-L-Lys-D-Ala-D-Ala)](n+1)-di-trans,octa-cis-undecaprenyl diphosphate + di-trans,octa-cis-undecaprenyl diphosphate + H(+)</text>
        <dbReference type="Rhea" id="RHEA:23708"/>
        <dbReference type="Rhea" id="RHEA-COMP:9602"/>
        <dbReference type="Rhea" id="RHEA-COMP:9603"/>
        <dbReference type="ChEBI" id="CHEBI:15378"/>
        <dbReference type="ChEBI" id="CHEBI:58405"/>
        <dbReference type="ChEBI" id="CHEBI:60033"/>
        <dbReference type="ChEBI" id="CHEBI:78435"/>
        <dbReference type="EC" id="2.4.99.28"/>
    </reaction>
</comment>
<dbReference type="Gene3D" id="3.40.710.10">
    <property type="entry name" value="DD-peptidase/beta-lactamase superfamily"/>
    <property type="match status" value="1"/>
</dbReference>
<keyword evidence="15" id="KW-1133">Transmembrane helix</keyword>
<dbReference type="GO" id="GO:0030288">
    <property type="term" value="C:outer membrane-bounded periplasmic space"/>
    <property type="evidence" value="ECO:0007669"/>
    <property type="project" value="TreeGrafter"/>
</dbReference>
<keyword evidence="10" id="KW-0511">Multifunctional enzyme</keyword>
<keyword evidence="9" id="KW-0573">Peptidoglycan synthesis</keyword>
<reference evidence="18 19" key="1">
    <citation type="submission" date="2020-08" db="EMBL/GenBank/DDBJ databases">
        <title>Sequencing the genomes of 1000 actinobacteria strains.</title>
        <authorList>
            <person name="Klenk H.-P."/>
        </authorList>
    </citation>
    <scope>NUCLEOTIDE SEQUENCE [LARGE SCALE GENOMIC DNA]</scope>
    <source>
        <strain evidence="18 19">DSM 11053</strain>
    </source>
</reference>
<evidence type="ECO:0000256" key="2">
    <source>
        <dbReference type="ARBA" id="ARBA00007739"/>
    </source>
</evidence>
<keyword evidence="4" id="KW-0645">Protease</keyword>
<evidence type="ECO:0000256" key="15">
    <source>
        <dbReference type="SAM" id="Phobius"/>
    </source>
</evidence>
<dbReference type="EMBL" id="JACHZG010000001">
    <property type="protein sequence ID" value="MBB3326802.1"/>
    <property type="molecule type" value="Genomic_DNA"/>
</dbReference>
<evidence type="ECO:0000256" key="8">
    <source>
        <dbReference type="ARBA" id="ARBA00022960"/>
    </source>
</evidence>
<keyword evidence="6" id="KW-0808">Transferase</keyword>
<dbReference type="GO" id="GO:0008360">
    <property type="term" value="P:regulation of cell shape"/>
    <property type="evidence" value="ECO:0007669"/>
    <property type="project" value="UniProtKB-KW"/>
</dbReference>
<accession>A0A7W5JUW4</accession>
<name>A0A7W5JUW4_9ACTN</name>
<dbReference type="GO" id="GO:0006508">
    <property type="term" value="P:proteolysis"/>
    <property type="evidence" value="ECO:0007669"/>
    <property type="project" value="UniProtKB-KW"/>
</dbReference>
<comment type="caution">
    <text evidence="18">The sequence shown here is derived from an EMBL/GenBank/DDBJ whole genome shotgun (WGS) entry which is preliminary data.</text>
</comment>
<keyword evidence="8" id="KW-0133">Cell shape</keyword>
<dbReference type="GO" id="GO:0009252">
    <property type="term" value="P:peptidoglycan biosynthetic process"/>
    <property type="evidence" value="ECO:0007669"/>
    <property type="project" value="UniProtKB-KW"/>
</dbReference>
<dbReference type="InterPro" id="IPR023346">
    <property type="entry name" value="Lysozyme-like_dom_sf"/>
</dbReference>
<evidence type="ECO:0000259" key="17">
    <source>
        <dbReference type="Pfam" id="PF00912"/>
    </source>
</evidence>
<dbReference type="SUPFAM" id="SSF56601">
    <property type="entry name" value="beta-lactamase/transpeptidase-like"/>
    <property type="match status" value="1"/>
</dbReference>
<dbReference type="PANTHER" id="PTHR32282">
    <property type="entry name" value="BINDING PROTEIN TRANSPEPTIDASE, PUTATIVE-RELATED"/>
    <property type="match status" value="1"/>
</dbReference>
<evidence type="ECO:0000256" key="3">
    <source>
        <dbReference type="ARBA" id="ARBA00022645"/>
    </source>
</evidence>
<dbReference type="Pfam" id="PF00912">
    <property type="entry name" value="Transgly"/>
    <property type="match status" value="1"/>
</dbReference>
<comment type="catalytic activity">
    <reaction evidence="12">
        <text>Preferential cleavage: (Ac)2-L-Lys-D-Ala-|-D-Ala. Also transpeptidation of peptidyl-alanyl moieties that are N-acyl substituents of D-alanine.</text>
        <dbReference type="EC" id="3.4.16.4"/>
    </reaction>
</comment>
<keyword evidence="7" id="KW-0378">Hydrolase</keyword>
<sequence>MTPPTLAAARRPRSLLKVGGLFVVVSVVCGLLVTAATLPFVGGAAWGAKAARDGMSSLPLAFATPAQAQRSTVLDGDGKVLAYFYDQNRTYVDLADIAPVMRTAIVSIEDHRFYEHGPLDAQGTLRAFVKNFFAGGVTQGGSTLTQQYVKQVQVNAAALSGNEAAVEAATDSSYQRKLRELRYAVSVENTMSKDQILERYLNIAYFGDGAYGIEAASEHYFGTTAKKLTLPQAAMLAGLVQNPASFDPVTHPGAGIERRNVVLDRMGELGTASTAAVAKAKKTKFSNGDVENMSSGCQSSDLPFICDYVKRSVLQMSSLGKTTADREKLLMQGGLTIRTGIDPDIQENVQEKVSDAVGAKDPVISVMDMVEPGTGKIVAMAQSRPVMGADAKKGQTYWNYSAPRDLGGNQGFQAGSTFKAFTAAAALENGIPLSKRYDARASMDFSGDRFDSCSGNVPIVGDFPVKNSTGVNGSMDMVRAAEFSVNTYFVQLALDVGMCDVTKMAAKLGAESNTPDAPISSYDDKPSFTLGTAEVSPLSVANAYATFASGGIHCNPVIVSKITDGSGKDRDVPGADCKRVISEDVASAVDSMLSSVVTKGTGARARTADGRPQAGKTGTIDSNAAVWYVGYTPQIAGAAMISIDNERKSPRSLKGYTVASSGLYLEGSGSGDAGRRIWKPVMDKYLKDLPAESFPTPPADLVRGDASDRTTDNRYGQKQRPGGR</sequence>
<dbReference type="InterPro" id="IPR001264">
    <property type="entry name" value="Glyco_trans_51"/>
</dbReference>
<evidence type="ECO:0000256" key="9">
    <source>
        <dbReference type="ARBA" id="ARBA00022984"/>
    </source>
</evidence>